<dbReference type="HAMAP" id="MF_01080">
    <property type="entry name" value="TruB_bact"/>
    <property type="match status" value="1"/>
</dbReference>
<dbReference type="Pfam" id="PF16198">
    <property type="entry name" value="TruB_C_2"/>
    <property type="match status" value="1"/>
</dbReference>
<evidence type="ECO:0000313" key="9">
    <source>
        <dbReference type="EMBL" id="ADC90130.1"/>
    </source>
</evidence>
<dbReference type="EMBL" id="CP001931">
    <property type="protein sequence ID" value="ADC90130.1"/>
    <property type="molecule type" value="Genomic_DNA"/>
</dbReference>
<evidence type="ECO:0000259" key="8">
    <source>
        <dbReference type="Pfam" id="PF16198"/>
    </source>
</evidence>
<comment type="catalytic activity">
    <reaction evidence="1 5">
        <text>uridine(55) in tRNA = pseudouridine(55) in tRNA</text>
        <dbReference type="Rhea" id="RHEA:42532"/>
        <dbReference type="Rhea" id="RHEA-COMP:10101"/>
        <dbReference type="Rhea" id="RHEA-COMP:10102"/>
        <dbReference type="ChEBI" id="CHEBI:65314"/>
        <dbReference type="ChEBI" id="CHEBI:65315"/>
        <dbReference type="EC" id="5.4.99.25"/>
    </reaction>
</comment>
<feature type="domain" description="tRNA pseudouridylate synthase B C-terminal" evidence="8">
    <location>
        <begin position="172"/>
        <end position="212"/>
    </location>
</feature>
<reference evidence="10" key="1">
    <citation type="journal article" date="2010" name="Stand. Genomic Sci.">
        <title>Complete genome sequence of Thermocrinis albus type strain (HI 11/12T).</title>
        <authorList>
            <person name="Wirth R."/>
            <person name="Sikorski J."/>
            <person name="Brambilla E."/>
            <person name="Misra M."/>
            <person name="Lapidus A."/>
            <person name="Copeland A."/>
            <person name="Nolan M."/>
            <person name="Lucas S."/>
            <person name="Chen F."/>
            <person name="Tice H."/>
            <person name="Cheng J.F."/>
            <person name="Han C."/>
            <person name="Detter J.C."/>
            <person name="Tapia R."/>
            <person name="Bruce D."/>
            <person name="Goodwin L."/>
            <person name="Pitluck S."/>
            <person name="Pati A."/>
            <person name="Anderson I."/>
            <person name="Ivanova N."/>
            <person name="Mavromatis K."/>
            <person name="Mikhailova N."/>
            <person name="Chen A."/>
            <person name="Palaniappan K."/>
            <person name="Bilek Y."/>
            <person name="Hader T."/>
            <person name="Land M."/>
            <person name="Hauser L."/>
            <person name="Chang Y.J."/>
            <person name="Jeffries C.D."/>
            <person name="Tindall B.J."/>
            <person name="Rohde M."/>
            <person name="Goker M."/>
            <person name="Bristow J."/>
            <person name="Eisen J.A."/>
            <person name="Markowitz V."/>
            <person name="Hugenholtz P."/>
            <person name="Kyrpides N.C."/>
            <person name="Klenk H.P."/>
        </authorList>
    </citation>
    <scope>NUCLEOTIDE SEQUENCE [LARGE SCALE GENOMIC DNA]</scope>
    <source>
        <strain evidence="10">DSM 14484 / JCM 11386 / HI 11/12</strain>
    </source>
</reference>
<keyword evidence="3 5" id="KW-0819">tRNA processing</keyword>
<dbReference type="SUPFAM" id="SSF55120">
    <property type="entry name" value="Pseudouridine synthase"/>
    <property type="match status" value="1"/>
</dbReference>
<evidence type="ECO:0000313" key="10">
    <source>
        <dbReference type="Proteomes" id="UP000002043"/>
    </source>
</evidence>
<dbReference type="InterPro" id="IPR002501">
    <property type="entry name" value="PsdUridine_synth_N"/>
</dbReference>
<dbReference type="GO" id="GO:0160148">
    <property type="term" value="F:tRNA pseudouridine(55) synthase activity"/>
    <property type="evidence" value="ECO:0007669"/>
    <property type="project" value="UniProtKB-EC"/>
</dbReference>
<evidence type="ECO:0000259" key="6">
    <source>
        <dbReference type="Pfam" id="PF01509"/>
    </source>
</evidence>
<dbReference type="Gene3D" id="3.30.2350.10">
    <property type="entry name" value="Pseudouridine synthase"/>
    <property type="match status" value="1"/>
</dbReference>
<dbReference type="AlphaFoldDB" id="D3SN00"/>
<dbReference type="EC" id="5.4.99.25" evidence="5"/>
<dbReference type="KEGG" id="tal:Thal_1501"/>
<evidence type="ECO:0000259" key="7">
    <source>
        <dbReference type="Pfam" id="PF09157"/>
    </source>
</evidence>
<gene>
    <name evidence="5" type="primary">truB</name>
    <name evidence="9" type="ordered locus">Thal_1501</name>
</gene>
<dbReference type="SUPFAM" id="SSF88697">
    <property type="entry name" value="PUA domain-like"/>
    <property type="match status" value="1"/>
</dbReference>
<dbReference type="GO" id="GO:1990481">
    <property type="term" value="P:mRNA pseudouridine synthesis"/>
    <property type="evidence" value="ECO:0007669"/>
    <property type="project" value="TreeGrafter"/>
</dbReference>
<evidence type="ECO:0000256" key="5">
    <source>
        <dbReference type="HAMAP-Rule" id="MF_01080"/>
    </source>
</evidence>
<dbReference type="STRING" id="638303.Thal_1501"/>
<dbReference type="GO" id="GO:0031119">
    <property type="term" value="P:tRNA pseudouridine synthesis"/>
    <property type="evidence" value="ECO:0007669"/>
    <property type="project" value="UniProtKB-UniRule"/>
</dbReference>
<feature type="domain" description="Pseudouridine synthase II N-terminal" evidence="6">
    <location>
        <begin position="24"/>
        <end position="171"/>
    </location>
</feature>
<dbReference type="InterPro" id="IPR020103">
    <property type="entry name" value="PsdUridine_synth_cat_dom_sf"/>
</dbReference>
<dbReference type="Gene3D" id="2.30.130.10">
    <property type="entry name" value="PUA domain"/>
    <property type="match status" value="1"/>
</dbReference>
<keyword evidence="4 5" id="KW-0413">Isomerase</keyword>
<organism evidence="9 10">
    <name type="scientific">Thermocrinis albus (strain DSM 14484 / JCM 11386 / HI 11/12)</name>
    <dbReference type="NCBI Taxonomy" id="638303"/>
    <lineage>
        <taxon>Bacteria</taxon>
        <taxon>Pseudomonadati</taxon>
        <taxon>Aquificota</taxon>
        <taxon>Aquificia</taxon>
        <taxon>Aquificales</taxon>
        <taxon>Aquificaceae</taxon>
        <taxon>Thermocrinis</taxon>
    </lineage>
</organism>
<dbReference type="Pfam" id="PF09157">
    <property type="entry name" value="TruB-C_2"/>
    <property type="match status" value="1"/>
</dbReference>
<evidence type="ECO:0000256" key="3">
    <source>
        <dbReference type="ARBA" id="ARBA00022694"/>
    </source>
</evidence>
<dbReference type="InterPro" id="IPR015947">
    <property type="entry name" value="PUA-like_sf"/>
</dbReference>
<protein>
    <recommendedName>
        <fullName evidence="5">tRNA pseudouridine synthase B</fullName>
        <ecNumber evidence="5">5.4.99.25</ecNumber>
    </recommendedName>
    <alternativeName>
        <fullName evidence="5">tRNA pseudouridine(55) synthase</fullName>
        <shortName evidence="5">Psi55 synthase</shortName>
    </alternativeName>
    <alternativeName>
        <fullName evidence="5">tRNA pseudouridylate synthase</fullName>
    </alternativeName>
    <alternativeName>
        <fullName evidence="5">tRNA-uridine isomerase</fullName>
    </alternativeName>
</protein>
<dbReference type="InterPro" id="IPR032819">
    <property type="entry name" value="TruB_C"/>
</dbReference>
<comment type="function">
    <text evidence="5">Responsible for synthesis of pseudouridine from uracil-55 in the psi GC loop of transfer RNAs.</text>
</comment>
<dbReference type="CDD" id="cd21152">
    <property type="entry name" value="PUA_TruB_bacterial"/>
    <property type="match status" value="1"/>
</dbReference>
<accession>D3SN00</accession>
<dbReference type="NCBIfam" id="TIGR00431">
    <property type="entry name" value="TruB"/>
    <property type="match status" value="1"/>
</dbReference>
<evidence type="ECO:0000256" key="2">
    <source>
        <dbReference type="ARBA" id="ARBA00005642"/>
    </source>
</evidence>
<dbReference type="Proteomes" id="UP000002043">
    <property type="component" value="Chromosome"/>
</dbReference>
<keyword evidence="10" id="KW-1185">Reference proteome</keyword>
<dbReference type="OrthoDB" id="9802309at2"/>
<dbReference type="eggNOG" id="COG0130">
    <property type="taxonomic scope" value="Bacteria"/>
</dbReference>
<sequence length="289" mass="32496">MIPGILLVDKPKGITSMKVVEEIKRKFRFKKAGHTGTLDPIATGLLIVLVEEATRYAEFFQRQPKTYETVAVLGQIRDTYDEEGKVLEEREVKLSCEDVEKALEKFRGRILQKPPLYSAKKLGGIRAHQYARRGVDIELKAVEVEVYRAQVLECHIPVIKLLYTVSSGTYVRSLVHDLGMELGCGAYVKDLRRTAVGNFSVSMAISFERLMSLEDVMGVLIPIWDALQFLPAVYLSGSQARPIKNGNAIHLKTHFNGYVRLFEGEEFLGVGLIKDGLLKPYRLMPLKVG</sequence>
<dbReference type="GO" id="GO:0003723">
    <property type="term" value="F:RNA binding"/>
    <property type="evidence" value="ECO:0007669"/>
    <property type="project" value="InterPro"/>
</dbReference>
<evidence type="ECO:0000256" key="1">
    <source>
        <dbReference type="ARBA" id="ARBA00000385"/>
    </source>
</evidence>
<dbReference type="InterPro" id="IPR014780">
    <property type="entry name" value="tRNA_psdUridine_synth_TruB"/>
</dbReference>
<feature type="domain" description="tRNA pseudouridine synthase II TruB subfamily 1 C-terminal" evidence="7">
    <location>
        <begin position="231"/>
        <end position="284"/>
    </location>
</feature>
<name>D3SN00_THEAH</name>
<dbReference type="HOGENOM" id="CLU_032087_0_3_0"/>
<feature type="active site" description="Nucleophile" evidence="5">
    <location>
        <position position="39"/>
    </location>
</feature>
<dbReference type="RefSeq" id="WP_012992536.1">
    <property type="nucleotide sequence ID" value="NC_013894.1"/>
</dbReference>
<comment type="similarity">
    <text evidence="2 5">Belongs to the pseudouridine synthase TruB family. Type 1 subfamily.</text>
</comment>
<evidence type="ECO:0000256" key="4">
    <source>
        <dbReference type="ARBA" id="ARBA00023235"/>
    </source>
</evidence>
<dbReference type="PANTHER" id="PTHR13767">
    <property type="entry name" value="TRNA-PSEUDOURIDINE SYNTHASE"/>
    <property type="match status" value="1"/>
</dbReference>
<dbReference type="InterPro" id="IPR015240">
    <property type="entry name" value="tRNA_sdUridine_synth_fam1_C"/>
</dbReference>
<dbReference type="CDD" id="cd02573">
    <property type="entry name" value="PseudoU_synth_EcTruB"/>
    <property type="match status" value="1"/>
</dbReference>
<dbReference type="Pfam" id="PF01509">
    <property type="entry name" value="TruB_N"/>
    <property type="match status" value="1"/>
</dbReference>
<proteinExistence type="inferred from homology"/>
<dbReference type="PANTHER" id="PTHR13767:SF2">
    <property type="entry name" value="PSEUDOURIDYLATE SYNTHASE TRUB1"/>
    <property type="match status" value="1"/>
</dbReference>
<dbReference type="InterPro" id="IPR036974">
    <property type="entry name" value="PUA_sf"/>
</dbReference>